<dbReference type="EMBL" id="MU864015">
    <property type="protein sequence ID" value="KAK4195371.1"/>
    <property type="molecule type" value="Genomic_DNA"/>
</dbReference>
<name>A0AAN6X817_9PEZI</name>
<keyword evidence="2" id="KW-1185">Reference proteome</keyword>
<organism evidence="1 2">
    <name type="scientific">Triangularia verruculosa</name>
    <dbReference type="NCBI Taxonomy" id="2587418"/>
    <lineage>
        <taxon>Eukaryota</taxon>
        <taxon>Fungi</taxon>
        <taxon>Dikarya</taxon>
        <taxon>Ascomycota</taxon>
        <taxon>Pezizomycotina</taxon>
        <taxon>Sordariomycetes</taxon>
        <taxon>Sordariomycetidae</taxon>
        <taxon>Sordariales</taxon>
        <taxon>Podosporaceae</taxon>
        <taxon>Triangularia</taxon>
    </lineage>
</organism>
<gene>
    <name evidence="1" type="ORF">QBC40DRAFT_301241</name>
</gene>
<sequence length="700" mass="78723">MEKNDALWAQHLAPVWEKAFRSANLRDKNYEGVSFAHARCDCSSALESEAAIKAVKKQISNGLIWVMPDDLAIAEFTSHHPDVAGSVQFKTYIKMLDMCTDEKHAPVLANSTIVFDTHGGRYTAQLFISMAWLILRLAQVTIPVSSNVIVLSPRLKTIWTEEGIANTFQHSSTTATVHSLKVIHPDLANIEIGNTPEEGDIINSIVPEANRLVEKNPELPSLLTIVVPLGACYHLYNRLRRGKKPDHEHKIFMITRDDAQEEAAHISSQLAPGTWVIVLIDSALRFFPTLRFEAKVAHGALLPPVLPVVKWDDWLGKPTKVLIGMPEFEFRRFWQLTQSWPDSMQYCGHFRHRPGEVKLDFTEVCPWSAHIFEMILLAVSGLTTKGTVRWERLKDLPVYPFAVRNLTDWERAFAECILLLVRLGFVAVAPPVPGLSMIEQRGVALTEKGLKVADLLWKGVASSWKQAMVILAAREEQDPLVKLTLAAITGLQQVDHMMFLVEPADGSKRPDFEGTKGMCTGVGSFLGERGHIWLILGMLHAAVTGQQQVQIFDPLMRPGVVSVHQMYRHARISMPRSSQRDILNGFRQNGQHSHATQIVTRQSANFSFVEMIVNIEGADAFVQSLDAGDIVDAVFCAFPSQEWEDISRNWSVYCSRLRLMFGAELLEWPQLTWAEIRNPLRMSILCNAGDVFMLFVRTRQ</sequence>
<reference evidence="1" key="2">
    <citation type="submission" date="2023-05" db="EMBL/GenBank/DDBJ databases">
        <authorList>
            <consortium name="Lawrence Berkeley National Laboratory"/>
            <person name="Steindorff A."/>
            <person name="Hensen N."/>
            <person name="Bonometti L."/>
            <person name="Westerberg I."/>
            <person name="Brannstrom I.O."/>
            <person name="Guillou S."/>
            <person name="Cros-Aarteil S."/>
            <person name="Calhoun S."/>
            <person name="Haridas S."/>
            <person name="Kuo A."/>
            <person name="Mondo S."/>
            <person name="Pangilinan J."/>
            <person name="Riley R."/>
            <person name="Labutti K."/>
            <person name="Andreopoulos B."/>
            <person name="Lipzen A."/>
            <person name="Chen C."/>
            <person name="Yanf M."/>
            <person name="Daum C."/>
            <person name="Ng V."/>
            <person name="Clum A."/>
            <person name="Ohm R."/>
            <person name="Martin F."/>
            <person name="Silar P."/>
            <person name="Natvig D."/>
            <person name="Lalanne C."/>
            <person name="Gautier V."/>
            <person name="Ament-Velasquez S.L."/>
            <person name="Kruys A."/>
            <person name="Hutchinson M.I."/>
            <person name="Powell A.J."/>
            <person name="Barry K."/>
            <person name="Miller A.N."/>
            <person name="Grigoriev I.V."/>
            <person name="Debuchy R."/>
            <person name="Gladieux P."/>
            <person name="Thoren M.H."/>
            <person name="Johannesson H."/>
        </authorList>
    </citation>
    <scope>NUCLEOTIDE SEQUENCE</scope>
    <source>
        <strain evidence="1">CBS 315.58</strain>
    </source>
</reference>
<evidence type="ECO:0000313" key="1">
    <source>
        <dbReference type="EMBL" id="KAK4195371.1"/>
    </source>
</evidence>
<evidence type="ECO:0000313" key="2">
    <source>
        <dbReference type="Proteomes" id="UP001303160"/>
    </source>
</evidence>
<comment type="caution">
    <text evidence="1">The sequence shown here is derived from an EMBL/GenBank/DDBJ whole genome shotgun (WGS) entry which is preliminary data.</text>
</comment>
<protein>
    <submittedName>
        <fullName evidence="1">Uncharacterized protein</fullName>
    </submittedName>
</protein>
<dbReference type="Proteomes" id="UP001303160">
    <property type="component" value="Unassembled WGS sequence"/>
</dbReference>
<dbReference type="AlphaFoldDB" id="A0AAN6X817"/>
<proteinExistence type="predicted"/>
<reference evidence="1" key="1">
    <citation type="journal article" date="2023" name="Mol. Phylogenet. Evol.">
        <title>Genome-scale phylogeny and comparative genomics of the fungal order Sordariales.</title>
        <authorList>
            <person name="Hensen N."/>
            <person name="Bonometti L."/>
            <person name="Westerberg I."/>
            <person name="Brannstrom I.O."/>
            <person name="Guillou S."/>
            <person name="Cros-Aarteil S."/>
            <person name="Calhoun S."/>
            <person name="Haridas S."/>
            <person name="Kuo A."/>
            <person name="Mondo S."/>
            <person name="Pangilinan J."/>
            <person name="Riley R."/>
            <person name="LaButti K."/>
            <person name="Andreopoulos B."/>
            <person name="Lipzen A."/>
            <person name="Chen C."/>
            <person name="Yan M."/>
            <person name="Daum C."/>
            <person name="Ng V."/>
            <person name="Clum A."/>
            <person name="Steindorff A."/>
            <person name="Ohm R.A."/>
            <person name="Martin F."/>
            <person name="Silar P."/>
            <person name="Natvig D.O."/>
            <person name="Lalanne C."/>
            <person name="Gautier V."/>
            <person name="Ament-Velasquez S.L."/>
            <person name="Kruys A."/>
            <person name="Hutchinson M.I."/>
            <person name="Powell A.J."/>
            <person name="Barry K."/>
            <person name="Miller A.N."/>
            <person name="Grigoriev I.V."/>
            <person name="Debuchy R."/>
            <person name="Gladieux P."/>
            <person name="Hiltunen Thoren M."/>
            <person name="Johannesson H."/>
        </authorList>
    </citation>
    <scope>NUCLEOTIDE SEQUENCE</scope>
    <source>
        <strain evidence="1">CBS 315.58</strain>
    </source>
</reference>
<accession>A0AAN6X817</accession>